<dbReference type="Proteomes" id="UP000502823">
    <property type="component" value="Unassembled WGS sequence"/>
</dbReference>
<dbReference type="InParanoid" id="A0A6L2Q091"/>
<proteinExistence type="inferred from homology"/>
<dbReference type="InterPro" id="IPR003690">
    <property type="entry name" value="MTERF"/>
</dbReference>
<dbReference type="EMBL" id="BLKM01000688">
    <property type="protein sequence ID" value="GFG37290.1"/>
    <property type="molecule type" value="Genomic_DNA"/>
</dbReference>
<keyword evidence="2" id="KW-0809">Transit peptide</keyword>
<comment type="similarity">
    <text evidence="1">Belongs to the mTERF family.</text>
</comment>
<evidence type="ECO:0000313" key="4">
    <source>
        <dbReference type="Proteomes" id="UP000502823"/>
    </source>
</evidence>
<evidence type="ECO:0000313" key="3">
    <source>
        <dbReference type="EMBL" id="GFG37290.1"/>
    </source>
</evidence>
<dbReference type="OrthoDB" id="75923at2759"/>
<dbReference type="PANTHER" id="PTHR15437">
    <property type="entry name" value="TRANSCRIPTION TERMINATION FACTOR, MITOCHONDRIAL"/>
    <property type="match status" value="1"/>
</dbReference>
<accession>A0A6L2Q091</accession>
<keyword evidence="4" id="KW-1185">Reference proteome</keyword>
<comment type="caution">
    <text evidence="3">The sequence shown here is derived from an EMBL/GenBank/DDBJ whole genome shotgun (WGS) entry which is preliminary data.</text>
</comment>
<dbReference type="AlphaFoldDB" id="A0A6L2Q091"/>
<dbReference type="PANTHER" id="PTHR15437:SF6">
    <property type="entry name" value="TRANSCRIPTION TERMINATION FACTOR, MITOCHONDRIAL"/>
    <property type="match status" value="1"/>
</dbReference>
<name>A0A6L2Q091_COPFO</name>
<dbReference type="GO" id="GO:0006393">
    <property type="term" value="P:termination of mitochondrial transcription"/>
    <property type="evidence" value="ECO:0007669"/>
    <property type="project" value="TreeGrafter"/>
</dbReference>
<dbReference type="SMART" id="SM00733">
    <property type="entry name" value="Mterf"/>
    <property type="match status" value="2"/>
</dbReference>
<protein>
    <submittedName>
        <fullName evidence="3">Uncharacterized protein</fullName>
    </submittedName>
</protein>
<dbReference type="Gene3D" id="1.25.70.10">
    <property type="entry name" value="Transcription termination factor 3, mitochondrial"/>
    <property type="match status" value="1"/>
</dbReference>
<reference evidence="4" key="1">
    <citation type="submission" date="2020-01" db="EMBL/GenBank/DDBJ databases">
        <title>Draft genome sequence of the Termite Coptotermes fromosanus.</title>
        <authorList>
            <person name="Itakura S."/>
            <person name="Yosikawa Y."/>
            <person name="Umezawa K."/>
        </authorList>
    </citation>
    <scope>NUCLEOTIDE SEQUENCE [LARGE SCALE GENOMIC DNA]</scope>
</reference>
<dbReference type="InterPro" id="IPR038538">
    <property type="entry name" value="MTERF_sf"/>
</dbReference>
<gene>
    <name evidence="3" type="ORF">Cfor_03242</name>
</gene>
<organism evidence="3 4">
    <name type="scientific">Coptotermes formosanus</name>
    <name type="common">Formosan subterranean termite</name>
    <dbReference type="NCBI Taxonomy" id="36987"/>
    <lineage>
        <taxon>Eukaryota</taxon>
        <taxon>Metazoa</taxon>
        <taxon>Ecdysozoa</taxon>
        <taxon>Arthropoda</taxon>
        <taxon>Hexapoda</taxon>
        <taxon>Insecta</taxon>
        <taxon>Pterygota</taxon>
        <taxon>Neoptera</taxon>
        <taxon>Polyneoptera</taxon>
        <taxon>Dictyoptera</taxon>
        <taxon>Blattodea</taxon>
        <taxon>Blattoidea</taxon>
        <taxon>Termitoidae</taxon>
        <taxon>Rhinotermitidae</taxon>
        <taxon>Coptotermes</taxon>
    </lineage>
</organism>
<evidence type="ECO:0000256" key="1">
    <source>
        <dbReference type="ARBA" id="ARBA00007692"/>
    </source>
</evidence>
<evidence type="ECO:0000256" key="2">
    <source>
        <dbReference type="ARBA" id="ARBA00022946"/>
    </source>
</evidence>
<dbReference type="GO" id="GO:0005759">
    <property type="term" value="C:mitochondrial matrix"/>
    <property type="evidence" value="ECO:0007669"/>
    <property type="project" value="TreeGrafter"/>
</dbReference>
<dbReference type="GO" id="GO:0003676">
    <property type="term" value="F:nucleic acid binding"/>
    <property type="evidence" value="ECO:0007669"/>
    <property type="project" value="InterPro"/>
</dbReference>
<sequence length="280" mass="31772">MGSVALFVNRAVQISSSISVHNVIRSVLLRSRINVCVASPCLRGLRERALCIIDDDFCDVDYPPIRGRECNKRAAVSMLLDLFGASPKESESMVLKYPELKFVSAENAQSNIEFFKERGVSEEVLQQNPWLLKYRAAALSRKLDILKDMHLDDVIAVIPLLQFSIIKLRNFAALAEKELPEVPYGSRLIYTREKLQCTLEDVCKKFVEHEFLFTVPFDRFAAIMDLLLGAGVAPHHILSDMWVFRSNVEKTASRLQMAVQAGIETIKPWMLRSSHKVFSK</sequence>